<sequence length="48" mass="5157">MPDAAAALASITAAGVPVVQELREEPFGQRHFYRTDSSGTLVNVIEKI</sequence>
<dbReference type="InterPro" id="IPR029068">
    <property type="entry name" value="Glyas_Bleomycin-R_OHBP_Dase"/>
</dbReference>
<dbReference type="RefSeq" id="WP_158510704.1">
    <property type="nucleotide sequence ID" value="NZ_BAAABQ010000087.1"/>
</dbReference>
<organism evidence="1 2">
    <name type="scientific">Kutzneria viridogrisea</name>
    <dbReference type="NCBI Taxonomy" id="47990"/>
    <lineage>
        <taxon>Bacteria</taxon>
        <taxon>Bacillati</taxon>
        <taxon>Actinomycetota</taxon>
        <taxon>Actinomycetes</taxon>
        <taxon>Pseudonocardiales</taxon>
        <taxon>Pseudonocardiaceae</taxon>
        <taxon>Kutzneria</taxon>
    </lineage>
</organism>
<keyword evidence="1" id="KW-0456">Lyase</keyword>
<dbReference type="EMBL" id="JACJID010000008">
    <property type="protein sequence ID" value="MBA8930952.1"/>
    <property type="molecule type" value="Genomic_DNA"/>
</dbReference>
<reference evidence="1 2" key="1">
    <citation type="submission" date="2020-08" db="EMBL/GenBank/DDBJ databases">
        <title>Genomic Encyclopedia of Archaeal and Bacterial Type Strains, Phase II (KMG-II): from individual species to whole genera.</title>
        <authorList>
            <person name="Goeker M."/>
        </authorList>
    </citation>
    <scope>NUCLEOTIDE SEQUENCE [LARGE SCALE GENOMIC DNA]</scope>
    <source>
        <strain evidence="1 2">DSM 43850</strain>
    </source>
</reference>
<dbReference type="Gene3D" id="3.30.720.110">
    <property type="match status" value="1"/>
</dbReference>
<dbReference type="GO" id="GO:0016829">
    <property type="term" value="F:lyase activity"/>
    <property type="evidence" value="ECO:0007669"/>
    <property type="project" value="UniProtKB-KW"/>
</dbReference>
<evidence type="ECO:0000313" key="2">
    <source>
        <dbReference type="Proteomes" id="UP000517916"/>
    </source>
</evidence>
<comment type="caution">
    <text evidence="1">The sequence shown here is derived from an EMBL/GenBank/DDBJ whole genome shotgun (WGS) entry which is preliminary data.</text>
</comment>
<protein>
    <submittedName>
        <fullName evidence="1">Enzyme related to lactoylglutathione lyase</fullName>
    </submittedName>
</protein>
<accession>A0ABR6BWH5</accession>
<gene>
    <name evidence="1" type="ORF">BC739_008199</name>
</gene>
<keyword evidence="2" id="KW-1185">Reference proteome</keyword>
<name>A0ABR6BWH5_9PSEU</name>
<evidence type="ECO:0000313" key="1">
    <source>
        <dbReference type="EMBL" id="MBA8930952.1"/>
    </source>
</evidence>
<dbReference type="Proteomes" id="UP000517916">
    <property type="component" value="Unassembled WGS sequence"/>
</dbReference>
<dbReference type="SUPFAM" id="SSF54593">
    <property type="entry name" value="Glyoxalase/Bleomycin resistance protein/Dihydroxybiphenyl dioxygenase"/>
    <property type="match status" value="1"/>
</dbReference>
<proteinExistence type="predicted"/>